<feature type="region of interest" description="Disordered" evidence="1">
    <location>
        <begin position="247"/>
        <end position="280"/>
    </location>
</feature>
<evidence type="ECO:0000259" key="3">
    <source>
        <dbReference type="Pfam" id="PF13472"/>
    </source>
</evidence>
<feature type="domain" description="SGNH hydrolase-type esterase" evidence="3">
    <location>
        <begin position="60"/>
        <end position="246"/>
    </location>
</feature>
<dbReference type="InterPro" id="IPR036514">
    <property type="entry name" value="SGNH_hydro_sf"/>
</dbReference>
<dbReference type="Pfam" id="PF13472">
    <property type="entry name" value="Lipase_GDSL_2"/>
    <property type="match status" value="1"/>
</dbReference>
<evidence type="ECO:0000313" key="5">
    <source>
        <dbReference type="Proteomes" id="UP000306196"/>
    </source>
</evidence>
<evidence type="ECO:0000256" key="2">
    <source>
        <dbReference type="SAM" id="SignalP"/>
    </source>
</evidence>
<feature type="signal peptide" evidence="2">
    <location>
        <begin position="1"/>
        <end position="24"/>
    </location>
</feature>
<reference evidence="4 5" key="1">
    <citation type="submission" date="2019-05" db="EMBL/GenBank/DDBJ databases">
        <title>Verrucobacter flavum gen. nov., sp. nov. a new member of the family Verrucomicrobiaceae.</title>
        <authorList>
            <person name="Szuroczki S."/>
            <person name="Abbaszade G."/>
            <person name="Szabo A."/>
            <person name="Felfoldi T."/>
            <person name="Schumann P."/>
            <person name="Boka K."/>
            <person name="Keki Z."/>
            <person name="Toumi M."/>
            <person name="Toth E."/>
        </authorList>
    </citation>
    <scope>NUCLEOTIDE SEQUENCE [LARGE SCALE GENOMIC DNA]</scope>
    <source>
        <strain evidence="4 5">MG-N-17</strain>
    </source>
</reference>
<dbReference type="GO" id="GO:0016788">
    <property type="term" value="F:hydrolase activity, acting on ester bonds"/>
    <property type="evidence" value="ECO:0007669"/>
    <property type="project" value="UniProtKB-ARBA"/>
</dbReference>
<feature type="compositionally biased region" description="Basic and acidic residues" evidence="1">
    <location>
        <begin position="247"/>
        <end position="262"/>
    </location>
</feature>
<organism evidence="4 5">
    <name type="scientific">Phragmitibacter flavus</name>
    <dbReference type="NCBI Taxonomy" id="2576071"/>
    <lineage>
        <taxon>Bacteria</taxon>
        <taxon>Pseudomonadati</taxon>
        <taxon>Verrucomicrobiota</taxon>
        <taxon>Verrucomicrobiia</taxon>
        <taxon>Verrucomicrobiales</taxon>
        <taxon>Verrucomicrobiaceae</taxon>
        <taxon>Phragmitibacter</taxon>
    </lineage>
</organism>
<keyword evidence="5" id="KW-1185">Reference proteome</keyword>
<comment type="caution">
    <text evidence="4">The sequence shown here is derived from an EMBL/GenBank/DDBJ whole genome shotgun (WGS) entry which is preliminary data.</text>
</comment>
<dbReference type="SUPFAM" id="SSF52266">
    <property type="entry name" value="SGNH hydrolase"/>
    <property type="match status" value="1"/>
</dbReference>
<dbReference type="InterPro" id="IPR013830">
    <property type="entry name" value="SGNH_hydro"/>
</dbReference>
<protein>
    <submittedName>
        <fullName evidence="4">SGNH/GDSL hydrolase family protein</fullName>
    </submittedName>
</protein>
<feature type="chain" id="PRO_5024465195" evidence="2">
    <location>
        <begin position="25"/>
        <end position="769"/>
    </location>
</feature>
<proteinExistence type="predicted"/>
<evidence type="ECO:0000313" key="4">
    <source>
        <dbReference type="EMBL" id="TLD70039.1"/>
    </source>
</evidence>
<dbReference type="EMBL" id="VAUV01000010">
    <property type="protein sequence ID" value="TLD70039.1"/>
    <property type="molecule type" value="Genomic_DNA"/>
</dbReference>
<dbReference type="AlphaFoldDB" id="A0A5R8KEM0"/>
<accession>A0A5R8KEM0</accession>
<sequence>MIASVLRCSFLLALIAIGVTSLRANDYDLSPEQEERMKKFLPRTYAKLAKRNPVHVVSLGDSVMTMYGYGDEYNNTLLAYQTVFLNELSSQFYYPGGVRVIRPGKGKPEKLNEVVGVEITLQNLSRGGKLMFHALQPLTTQAFENKPDLVMVSFGINDATLNEGLEKYRKSLEEIIALVRANGADLLLFGPSLTVEDPPEELLALTRPYANAMREVAVANEVWFADLGDLNWFVRLDDRSAHLNAAKKEAEKRKAEEAKAQTETETGAPSPVTAPVHKSPVISPMLEQLDPDPEKRAAKLFNQVVDDYRKFFNHGEIVDWVHPDANFHRQLGKRIFKELLNGEKALPWKVSNSNLIMEGTKQCVLTYDLENTTKDEQTITLLPLVARHWKPLQAPTRLVLQPGKKTEVKITWLPRSEETFAGGMPFSDASICFSIMHANTEMVHINDIDAMIQPLAVVWDLGTRFNLENTVELQARVANTSKNPIKGTWEAAFSGQKWNGTFNAAGGEASPINLPFALPSTGATRLKGILTMTLVSEGLTYRFDRKVELSRNMGLKQEVKLVKGNPATDFGQPIDEKMPDADNPGVRFRADADSNALYLTWEVFGANMMDAPGGQPAYLIDTNIDARSYGKRLTPGATDSLRISGAAADGDGRVGALQPWVFGTGYAMFYDAKKVQAKLSSRPDGSRRISVALPRAYLYLHEWKIGNGNSQLGFNTYLSLWQKDAASPTGGAFETYFITLGGLHRDQVDALNVLELTDKPTNRWTMRLY</sequence>
<gene>
    <name evidence="4" type="ORF">FEM03_15025</name>
</gene>
<keyword evidence="2" id="KW-0732">Signal</keyword>
<dbReference type="RefSeq" id="WP_138087096.1">
    <property type="nucleotide sequence ID" value="NZ_VAUV01000010.1"/>
</dbReference>
<dbReference type="CDD" id="cd00229">
    <property type="entry name" value="SGNH_hydrolase"/>
    <property type="match status" value="1"/>
</dbReference>
<name>A0A5R8KEM0_9BACT</name>
<dbReference type="Gene3D" id="3.40.50.1110">
    <property type="entry name" value="SGNH hydrolase"/>
    <property type="match status" value="1"/>
</dbReference>
<dbReference type="Proteomes" id="UP000306196">
    <property type="component" value="Unassembled WGS sequence"/>
</dbReference>
<keyword evidence="4" id="KW-0378">Hydrolase</keyword>
<dbReference type="OrthoDB" id="174799at2"/>
<evidence type="ECO:0000256" key="1">
    <source>
        <dbReference type="SAM" id="MobiDB-lite"/>
    </source>
</evidence>